<dbReference type="InterPro" id="IPR055411">
    <property type="entry name" value="LRR_FXL15/At3g58940/PEG3-like"/>
</dbReference>
<sequence length="466" mass="53588">MGIAESTSKQQKPSEPEETTVFEDRISNLPEPLLCYILSFLTTKEALATSILSSRWKTLWTLVPILDLDDSELTFPDSSIGSWVFRSKNHHQTGYRFRFADIVSRVWVLRNANPFPLQKFRLRWHYRCNSIDVDTWVHTAISRGFLQELDLEVFLHQPFNLTSTLFNHAKPLVVLKLNGSIVINPPSSSSSSLGFPALKVLHLHSVEYANHDSFWRFLTCCPVLQDLSVESFSGNCPCNFKIIVPTLKILHLHFLHLSYELEINTPALEQIHFRGQLSKDVLLKNLSNVVDAVVIESLYISDDLEEFGNRVGYFIRALSNVKSLHLDSFTTHCLYRASEFDPPMFHNLALLKFDGCTSFRHGLLPLLRRSPNLEALLLQKIPADHEEKTSIFEWIVMSSHLKTIYFKGFDGSMDELQFVRHVLKEASFLETMKLSSSCLNSEEKLHVLQELLMFPRKSRTCQIEFI</sequence>
<dbReference type="InterPro" id="IPR053781">
    <property type="entry name" value="F-box_AtFBL13-like"/>
</dbReference>
<dbReference type="EMBL" id="JAZDWU010000003">
    <property type="protein sequence ID" value="KAL0009301.1"/>
    <property type="molecule type" value="Genomic_DNA"/>
</dbReference>
<dbReference type="AlphaFoldDB" id="A0AAW2DJR3"/>
<proteinExistence type="predicted"/>
<evidence type="ECO:0000313" key="3">
    <source>
        <dbReference type="EMBL" id="KAL0009301.1"/>
    </source>
</evidence>
<dbReference type="InterPro" id="IPR001810">
    <property type="entry name" value="F-box_dom"/>
</dbReference>
<dbReference type="PANTHER" id="PTHR31900">
    <property type="entry name" value="F-BOX/RNI SUPERFAMILY PROTEIN-RELATED"/>
    <property type="match status" value="1"/>
</dbReference>
<name>A0AAW2DJR3_9ROSI</name>
<dbReference type="Pfam" id="PF00646">
    <property type="entry name" value="F-box"/>
    <property type="match status" value="1"/>
</dbReference>
<dbReference type="CDD" id="cd22160">
    <property type="entry name" value="F-box_AtFBL13-like"/>
    <property type="match status" value="1"/>
</dbReference>
<feature type="region of interest" description="Disordered" evidence="1">
    <location>
        <begin position="1"/>
        <end position="21"/>
    </location>
</feature>
<dbReference type="Pfam" id="PF24758">
    <property type="entry name" value="LRR_At5g56370"/>
    <property type="match status" value="1"/>
</dbReference>
<dbReference type="SUPFAM" id="SSF52047">
    <property type="entry name" value="RNI-like"/>
    <property type="match status" value="1"/>
</dbReference>
<protein>
    <recommendedName>
        <fullName evidence="2">F-box domain-containing protein</fullName>
    </recommendedName>
</protein>
<evidence type="ECO:0000313" key="4">
    <source>
        <dbReference type="Proteomes" id="UP001459277"/>
    </source>
</evidence>
<organism evidence="3 4">
    <name type="scientific">Lithocarpus litseifolius</name>
    <dbReference type="NCBI Taxonomy" id="425828"/>
    <lineage>
        <taxon>Eukaryota</taxon>
        <taxon>Viridiplantae</taxon>
        <taxon>Streptophyta</taxon>
        <taxon>Embryophyta</taxon>
        <taxon>Tracheophyta</taxon>
        <taxon>Spermatophyta</taxon>
        <taxon>Magnoliopsida</taxon>
        <taxon>eudicotyledons</taxon>
        <taxon>Gunneridae</taxon>
        <taxon>Pentapetalae</taxon>
        <taxon>rosids</taxon>
        <taxon>fabids</taxon>
        <taxon>Fagales</taxon>
        <taxon>Fagaceae</taxon>
        <taxon>Lithocarpus</taxon>
    </lineage>
</organism>
<evidence type="ECO:0000259" key="2">
    <source>
        <dbReference type="PROSITE" id="PS50181"/>
    </source>
</evidence>
<dbReference type="InterPro" id="IPR032675">
    <property type="entry name" value="LRR_dom_sf"/>
</dbReference>
<reference evidence="3 4" key="1">
    <citation type="submission" date="2024-01" db="EMBL/GenBank/DDBJ databases">
        <title>A telomere-to-telomere, gap-free genome of sweet tea (Lithocarpus litseifolius).</title>
        <authorList>
            <person name="Zhou J."/>
        </authorList>
    </citation>
    <scope>NUCLEOTIDE SEQUENCE [LARGE SCALE GENOMIC DNA]</scope>
    <source>
        <strain evidence="3">Zhou-2022a</strain>
        <tissue evidence="3">Leaf</tissue>
    </source>
</reference>
<accession>A0AAW2DJR3</accession>
<gene>
    <name evidence="3" type="ORF">SO802_010803</name>
</gene>
<feature type="domain" description="F-box" evidence="2">
    <location>
        <begin position="23"/>
        <end position="59"/>
    </location>
</feature>
<keyword evidence="4" id="KW-1185">Reference proteome</keyword>
<dbReference type="InterPro" id="IPR036047">
    <property type="entry name" value="F-box-like_dom_sf"/>
</dbReference>
<dbReference type="Gene3D" id="3.80.10.10">
    <property type="entry name" value="Ribonuclease Inhibitor"/>
    <property type="match status" value="1"/>
</dbReference>
<evidence type="ECO:0000256" key="1">
    <source>
        <dbReference type="SAM" id="MobiDB-lite"/>
    </source>
</evidence>
<dbReference type="InterPro" id="IPR050232">
    <property type="entry name" value="FBL13/AtMIF1-like"/>
</dbReference>
<dbReference type="PANTHER" id="PTHR31900:SF34">
    <property type="entry name" value="EMB|CAB62440.1-RELATED"/>
    <property type="match status" value="1"/>
</dbReference>
<comment type="caution">
    <text evidence="3">The sequence shown here is derived from an EMBL/GenBank/DDBJ whole genome shotgun (WGS) entry which is preliminary data.</text>
</comment>
<dbReference type="Proteomes" id="UP001459277">
    <property type="component" value="Unassembled WGS sequence"/>
</dbReference>
<dbReference type="Pfam" id="PF08387">
    <property type="entry name" value="FBD"/>
    <property type="match status" value="1"/>
</dbReference>
<dbReference type="PROSITE" id="PS50181">
    <property type="entry name" value="FBOX"/>
    <property type="match status" value="1"/>
</dbReference>
<feature type="compositionally biased region" description="Polar residues" evidence="1">
    <location>
        <begin position="1"/>
        <end position="13"/>
    </location>
</feature>
<dbReference type="SUPFAM" id="SSF81383">
    <property type="entry name" value="F-box domain"/>
    <property type="match status" value="1"/>
</dbReference>
<dbReference type="InterPro" id="IPR006566">
    <property type="entry name" value="FBD"/>
</dbReference>
<dbReference type="SMART" id="SM00579">
    <property type="entry name" value="FBD"/>
    <property type="match status" value="1"/>
</dbReference>